<keyword evidence="13" id="KW-1185">Reference proteome</keyword>
<dbReference type="GO" id="GO:0005525">
    <property type="term" value="F:GTP binding"/>
    <property type="evidence" value="ECO:0007669"/>
    <property type="project" value="UniProtKB-KW"/>
</dbReference>
<evidence type="ECO:0000313" key="12">
    <source>
        <dbReference type="EMBL" id="EFP12509.1"/>
    </source>
</evidence>
<name>E3LVI8_CAERE</name>
<dbReference type="InParanoid" id="E3LVI8"/>
<dbReference type="OMA" id="DYQGWDN"/>
<keyword evidence="3" id="KW-0963">Cytoplasm</keyword>
<reference evidence="12" key="1">
    <citation type="submission" date="2007-07" db="EMBL/GenBank/DDBJ databases">
        <title>PCAP assembly of the Caenorhabditis remanei genome.</title>
        <authorList>
            <consortium name="The Caenorhabditis remanei Sequencing Consortium"/>
            <person name="Wilson R.K."/>
        </authorList>
    </citation>
    <scope>NUCLEOTIDE SEQUENCE [LARGE SCALE GENOMIC DNA]</scope>
    <source>
        <strain evidence="12">PB4641</strain>
    </source>
</reference>
<feature type="compositionally biased region" description="Polar residues" evidence="10">
    <location>
        <begin position="106"/>
        <end position="151"/>
    </location>
</feature>
<dbReference type="CDD" id="cd04093">
    <property type="entry name" value="HBS1_C_III"/>
    <property type="match status" value="1"/>
</dbReference>
<dbReference type="STRING" id="31234.E3LVI8"/>
<evidence type="ECO:0000256" key="1">
    <source>
        <dbReference type="ARBA" id="ARBA00004496"/>
    </source>
</evidence>
<feature type="domain" description="Tr-type G" evidence="11">
    <location>
        <begin position="185"/>
        <end position="406"/>
    </location>
</feature>
<evidence type="ECO:0000256" key="4">
    <source>
        <dbReference type="ARBA" id="ARBA00022553"/>
    </source>
</evidence>
<dbReference type="PROSITE" id="PS51722">
    <property type="entry name" value="G_TR_2"/>
    <property type="match status" value="1"/>
</dbReference>
<evidence type="ECO:0000256" key="9">
    <source>
        <dbReference type="ARBA" id="ARBA00049117"/>
    </source>
</evidence>
<dbReference type="HOGENOM" id="CLU_007265_3_6_1"/>
<evidence type="ECO:0000256" key="5">
    <source>
        <dbReference type="ARBA" id="ARBA00022741"/>
    </source>
</evidence>
<feature type="compositionally biased region" description="Polar residues" evidence="10">
    <location>
        <begin position="39"/>
        <end position="52"/>
    </location>
</feature>
<dbReference type="SUPFAM" id="SSF52540">
    <property type="entry name" value="P-loop containing nucleoside triphosphate hydrolases"/>
    <property type="match status" value="1"/>
</dbReference>
<dbReference type="InterPro" id="IPR009000">
    <property type="entry name" value="Transl_B-barrel_sf"/>
</dbReference>
<evidence type="ECO:0000256" key="7">
    <source>
        <dbReference type="ARBA" id="ARBA00022917"/>
    </source>
</evidence>
<dbReference type="Gene3D" id="2.40.30.10">
    <property type="entry name" value="Translation factors"/>
    <property type="match status" value="2"/>
</dbReference>
<dbReference type="InterPro" id="IPR009001">
    <property type="entry name" value="Transl_elong_EF1A/Init_IF2_C"/>
</dbReference>
<dbReference type="Proteomes" id="UP000008281">
    <property type="component" value="Unassembled WGS sequence"/>
</dbReference>
<comment type="similarity">
    <text evidence="2">Belongs to the TRAFAC class translation factor GTPase superfamily. Classic translation factor GTPase family. EF-Tu/EF-1A subfamily.</text>
</comment>
<keyword evidence="8" id="KW-0342">GTP-binding</keyword>
<comment type="catalytic activity">
    <reaction evidence="9">
        <text>GTP + H2O = GDP + phosphate + H(+)</text>
        <dbReference type="Rhea" id="RHEA:19669"/>
        <dbReference type="ChEBI" id="CHEBI:15377"/>
        <dbReference type="ChEBI" id="CHEBI:15378"/>
        <dbReference type="ChEBI" id="CHEBI:37565"/>
        <dbReference type="ChEBI" id="CHEBI:43474"/>
        <dbReference type="ChEBI" id="CHEBI:58189"/>
    </reaction>
    <physiologicalReaction direction="left-to-right" evidence="9">
        <dbReference type="Rhea" id="RHEA:19670"/>
    </physiologicalReaction>
</comment>
<keyword evidence="4" id="KW-0597">Phosphoprotein</keyword>
<proteinExistence type="inferred from homology"/>
<keyword evidence="6" id="KW-0378">Hydrolase</keyword>
<feature type="region of interest" description="Disordered" evidence="10">
    <location>
        <begin position="106"/>
        <end position="153"/>
    </location>
</feature>
<sequence length="609" mass="67076">MSRHRNIRNINIEDEMDDDYDDYDDYEDEEESEKPYTYDRNSLSANYYTYLTDSGRDSPTPTAPPPAANVPTSSYYPPVSTASPTVAPAFSASIVRNMTAPLLQQHQKPPKNVNNRPSTPQGASNVNTPKRTQQVKNLQAESATPNVSRPSSEVDLTAYRRNQLQNIAKAPSVPRKTPKPRVAEKDLINLIVVGHVDAGKSTLMGHLLHDLEVIDTRTIDKFRHEAARSGKASFAFAWVLDETEEERERGVTMDIGRTSFETSNRRIVLLDAPGHKDFISNMITGTSQADAAILVVNATTGEFETGFENGGQTKEHALLLRSLGVTQLVVAVNKLDTVEWSFERFEEIRNNLSVFLTRQAGFSKPIFVPVSGFTGENLVKRMDLDWYDGPCLLELIDNFVAPQPPSDGPLRIGISDVHKVSANQVVVSGKIESGEVDKDDKVYIMPSVIPATIKDCASNNGSKHYFAGDYIMFTLQGTFEPESVQVGSVVVKSGPDTLIPSRKFQVRLVVFEIATPIIKGAKSELYAHSLCIPCTFTKLIHTINKSNGEVLKQKPRFIAKGMSAVVEIETDHDVAIEAFTSCRALGRVTFRSGGNTIAAGIVEKSITPQ</sequence>
<evidence type="ECO:0000256" key="3">
    <source>
        <dbReference type="ARBA" id="ARBA00022490"/>
    </source>
</evidence>
<evidence type="ECO:0000256" key="6">
    <source>
        <dbReference type="ARBA" id="ARBA00022801"/>
    </source>
</evidence>
<dbReference type="SUPFAM" id="SSF50447">
    <property type="entry name" value="Translation proteins"/>
    <property type="match status" value="1"/>
</dbReference>
<dbReference type="GO" id="GO:0005737">
    <property type="term" value="C:cytoplasm"/>
    <property type="evidence" value="ECO:0007669"/>
    <property type="project" value="UniProtKB-SubCell"/>
</dbReference>
<feature type="compositionally biased region" description="Acidic residues" evidence="10">
    <location>
        <begin position="12"/>
        <end position="32"/>
    </location>
</feature>
<dbReference type="FunFam" id="3.40.50.300:FF:000204">
    <property type="entry name" value="Translation elongation factor Tu"/>
    <property type="match status" value="1"/>
</dbReference>
<dbReference type="Pfam" id="PF22594">
    <property type="entry name" value="GTP-eEF1A_C"/>
    <property type="match status" value="1"/>
</dbReference>
<dbReference type="InterPro" id="IPR054696">
    <property type="entry name" value="GTP-eEF1A_C"/>
</dbReference>
<dbReference type="EMBL" id="DS268416">
    <property type="protein sequence ID" value="EFP12509.1"/>
    <property type="molecule type" value="Genomic_DNA"/>
</dbReference>
<protein>
    <recommendedName>
        <fullName evidence="11">Tr-type G domain-containing protein</fullName>
    </recommendedName>
</protein>
<dbReference type="FunCoup" id="E3LVI8">
    <property type="interactions" value="2700"/>
</dbReference>
<accession>E3LVI8</accession>
<evidence type="ECO:0000256" key="2">
    <source>
        <dbReference type="ARBA" id="ARBA00007249"/>
    </source>
</evidence>
<keyword evidence="7" id="KW-0648">Protein biosynthesis</keyword>
<dbReference type="AlphaFoldDB" id="E3LVI8"/>
<gene>
    <name evidence="12" type="ORF">CRE_29740</name>
</gene>
<dbReference type="GO" id="GO:0003924">
    <property type="term" value="F:GTPase activity"/>
    <property type="evidence" value="ECO:0007669"/>
    <property type="project" value="InterPro"/>
</dbReference>
<dbReference type="eggNOG" id="KOG0458">
    <property type="taxonomic scope" value="Eukaryota"/>
</dbReference>
<evidence type="ECO:0000256" key="8">
    <source>
        <dbReference type="ARBA" id="ARBA00023134"/>
    </source>
</evidence>
<dbReference type="Pfam" id="PF00009">
    <property type="entry name" value="GTP_EFTU"/>
    <property type="match status" value="1"/>
</dbReference>
<evidence type="ECO:0000256" key="10">
    <source>
        <dbReference type="SAM" id="MobiDB-lite"/>
    </source>
</evidence>
<dbReference type="GO" id="GO:0006412">
    <property type="term" value="P:translation"/>
    <property type="evidence" value="ECO:0007669"/>
    <property type="project" value="UniProtKB-KW"/>
</dbReference>
<evidence type="ECO:0000313" key="13">
    <source>
        <dbReference type="Proteomes" id="UP000008281"/>
    </source>
</evidence>
<dbReference type="PANTHER" id="PTHR23115">
    <property type="entry name" value="TRANSLATION FACTOR"/>
    <property type="match status" value="1"/>
</dbReference>
<keyword evidence="5" id="KW-0547">Nucleotide-binding</keyword>
<dbReference type="Gene3D" id="3.40.50.300">
    <property type="entry name" value="P-loop containing nucleotide triphosphate hydrolases"/>
    <property type="match status" value="1"/>
</dbReference>
<dbReference type="SUPFAM" id="SSF50465">
    <property type="entry name" value="EF-Tu/eEF-1alpha/eIF2-gamma C-terminal domain"/>
    <property type="match status" value="1"/>
</dbReference>
<dbReference type="CDD" id="cd01883">
    <property type="entry name" value="EF1_alpha"/>
    <property type="match status" value="1"/>
</dbReference>
<dbReference type="FunFam" id="2.40.30.10:FF:000107">
    <property type="entry name" value="Related to translation elongation factor HBS1"/>
    <property type="match status" value="1"/>
</dbReference>
<dbReference type="InterPro" id="IPR000795">
    <property type="entry name" value="T_Tr_GTP-bd_dom"/>
</dbReference>
<dbReference type="OrthoDB" id="342024at2759"/>
<evidence type="ECO:0000259" key="11">
    <source>
        <dbReference type="PROSITE" id="PS51722"/>
    </source>
</evidence>
<feature type="region of interest" description="Disordered" evidence="10">
    <location>
        <begin position="1"/>
        <end position="69"/>
    </location>
</feature>
<dbReference type="InterPro" id="IPR050100">
    <property type="entry name" value="TRAFAC_GTPase_members"/>
</dbReference>
<dbReference type="InterPro" id="IPR027417">
    <property type="entry name" value="P-loop_NTPase"/>
</dbReference>
<dbReference type="PRINTS" id="PR00315">
    <property type="entry name" value="ELONGATNFCT"/>
</dbReference>
<comment type="subcellular location">
    <subcellularLocation>
        <location evidence="1">Cytoplasm</location>
    </subcellularLocation>
</comment>
<organism evidence="13">
    <name type="scientific">Caenorhabditis remanei</name>
    <name type="common">Caenorhabditis vulgaris</name>
    <dbReference type="NCBI Taxonomy" id="31234"/>
    <lineage>
        <taxon>Eukaryota</taxon>
        <taxon>Metazoa</taxon>
        <taxon>Ecdysozoa</taxon>
        <taxon>Nematoda</taxon>
        <taxon>Chromadorea</taxon>
        <taxon>Rhabditida</taxon>
        <taxon>Rhabditina</taxon>
        <taxon>Rhabditomorpha</taxon>
        <taxon>Rhabditoidea</taxon>
        <taxon>Rhabditidae</taxon>
        <taxon>Peloderinae</taxon>
        <taxon>Caenorhabditis</taxon>
    </lineage>
</organism>